<dbReference type="GO" id="GO:0006689">
    <property type="term" value="P:ganglioside catabolic process"/>
    <property type="evidence" value="ECO:0007669"/>
    <property type="project" value="TreeGrafter"/>
</dbReference>
<dbReference type="EMBL" id="PRFC01000050">
    <property type="protein sequence ID" value="PWV12609.1"/>
    <property type="molecule type" value="Genomic_DNA"/>
</dbReference>
<dbReference type="SMR" id="A0A2V2WY32"/>
<protein>
    <submittedName>
        <fullName evidence="5">Putative trans-sialidase, Group IV</fullName>
    </submittedName>
</protein>
<evidence type="ECO:0000256" key="2">
    <source>
        <dbReference type="SAM" id="MobiDB-lite"/>
    </source>
</evidence>
<dbReference type="OrthoDB" id="2130735at2759"/>
<dbReference type="InterPro" id="IPR055239">
    <property type="entry name" value="TS_C"/>
</dbReference>
<dbReference type="SUPFAM" id="SSF50939">
    <property type="entry name" value="Sialidases"/>
    <property type="match status" value="1"/>
</dbReference>
<dbReference type="CDD" id="cd15482">
    <property type="entry name" value="Sialidase_non-viral"/>
    <property type="match status" value="1"/>
</dbReference>
<dbReference type="PANTHER" id="PTHR10628">
    <property type="entry name" value="SIALIDASE"/>
    <property type="match status" value="1"/>
</dbReference>
<dbReference type="VEuPathDB" id="TriTrypDB:TcCLB.508593.20"/>
<evidence type="ECO:0000313" key="5">
    <source>
        <dbReference type="EMBL" id="PWV12609.1"/>
    </source>
</evidence>
<feature type="region of interest" description="Disordered" evidence="2">
    <location>
        <begin position="1"/>
        <end position="39"/>
    </location>
</feature>
<dbReference type="Pfam" id="PF13859">
    <property type="entry name" value="BNR_3"/>
    <property type="match status" value="1"/>
</dbReference>
<dbReference type="VEuPathDB" id="TriTrypDB:TcCLB.508593.10"/>
<dbReference type="VEuPathDB" id="TriTrypDB:TcCL_NonESM11837"/>
<name>A0A2V2WY32_TRYCR</name>
<feature type="domain" description="Trans-sialidase C-terminal" evidence="4">
    <location>
        <begin position="482"/>
        <end position="679"/>
    </location>
</feature>
<dbReference type="Gene3D" id="2.120.10.10">
    <property type="match status" value="1"/>
</dbReference>
<dbReference type="InterPro" id="IPR011040">
    <property type="entry name" value="Sialidase"/>
</dbReference>
<dbReference type="VEuPathDB" id="TriTrypDB:Tc_MARK_9974"/>
<gene>
    <name evidence="5" type="ORF">C3747_50g167</name>
    <name evidence="6" type="ORF">C3747_50g168</name>
</gene>
<dbReference type="Pfam" id="PF22925">
    <property type="entry name" value="TS_C"/>
    <property type="match status" value="1"/>
</dbReference>
<keyword evidence="1" id="KW-0677">Repeat</keyword>
<dbReference type="SUPFAM" id="SSF49899">
    <property type="entry name" value="Concanavalin A-like lectins/glucanases"/>
    <property type="match status" value="1"/>
</dbReference>
<evidence type="ECO:0000256" key="1">
    <source>
        <dbReference type="ARBA" id="ARBA00022737"/>
    </source>
</evidence>
<evidence type="ECO:0000313" key="7">
    <source>
        <dbReference type="Proteomes" id="UP000246078"/>
    </source>
</evidence>
<comment type="caution">
    <text evidence="5">The sequence shown here is derived from an EMBL/GenBank/DDBJ whole genome shotgun (WGS) entry which is preliminary data.</text>
</comment>
<dbReference type="VEuPathDB" id="TriTrypDB:C4B63_41g263"/>
<dbReference type="GO" id="GO:0004308">
    <property type="term" value="F:exo-alpha-sialidase activity"/>
    <property type="evidence" value="ECO:0007669"/>
    <property type="project" value="InterPro"/>
</dbReference>
<organism evidence="5 7">
    <name type="scientific">Trypanosoma cruzi</name>
    <dbReference type="NCBI Taxonomy" id="5693"/>
    <lineage>
        <taxon>Eukaryota</taxon>
        <taxon>Discoba</taxon>
        <taxon>Euglenozoa</taxon>
        <taxon>Kinetoplastea</taxon>
        <taxon>Metakinetoplastina</taxon>
        <taxon>Trypanosomatida</taxon>
        <taxon>Trypanosomatidae</taxon>
        <taxon>Trypanosoma</taxon>
        <taxon>Schizotrypanum</taxon>
    </lineage>
</organism>
<reference evidence="5 7" key="1">
    <citation type="journal article" date="2018" name="Microb. Genom.">
        <title>Expanding an expanded genome: long-read sequencing of Trypanosoma cruzi.</title>
        <authorList>
            <person name="Berna L."/>
            <person name="Rodriguez M."/>
            <person name="Chiribao M.L."/>
            <person name="Parodi-Talice A."/>
            <person name="Pita S."/>
            <person name="Rijo G."/>
            <person name="Alvarez-Valin F."/>
            <person name="Robello C."/>
        </authorList>
    </citation>
    <scope>NUCLEOTIDE SEQUENCE [LARGE SCALE GENOMIC DNA]</scope>
    <source>
        <strain evidence="5 7">TCC</strain>
    </source>
</reference>
<dbReference type="VEuPathDB" id="TriTrypDB:TcCLB.504313.10"/>
<dbReference type="InterPro" id="IPR021287">
    <property type="entry name" value="Trans-sialidase_CS"/>
</dbReference>
<dbReference type="VEuPathDB" id="TriTrypDB:Tc_MARK_9273"/>
<dbReference type="VEuPathDB" id="TriTrypDB:TCDM_13439"/>
<feature type="region of interest" description="Disordered" evidence="2">
    <location>
        <begin position="690"/>
        <end position="857"/>
    </location>
</feature>
<feature type="compositionally biased region" description="Polar residues" evidence="2">
    <location>
        <begin position="733"/>
        <end position="747"/>
    </location>
</feature>
<dbReference type="VEuPathDB" id="TriTrypDB:C3747_50g168"/>
<dbReference type="EMBL" id="PRFC01000050">
    <property type="protein sequence ID" value="PWV12610.1"/>
    <property type="molecule type" value="Genomic_DNA"/>
</dbReference>
<dbReference type="VEuPathDB" id="TriTrypDB:Tc_MARK_923"/>
<feature type="domain" description="Sialidase" evidence="3">
    <location>
        <begin position="103"/>
        <end position="424"/>
    </location>
</feature>
<dbReference type="Pfam" id="PF11052">
    <property type="entry name" value="Tr-sialidase_C"/>
    <property type="match status" value="1"/>
</dbReference>
<dbReference type="VEuPathDB" id="TriTrypDB:BCY84_19457"/>
<dbReference type="Gene3D" id="2.60.120.200">
    <property type="match status" value="1"/>
</dbReference>
<dbReference type="Proteomes" id="UP000246078">
    <property type="component" value="Unassembled WGS sequence"/>
</dbReference>
<dbReference type="InterPro" id="IPR036278">
    <property type="entry name" value="Sialidase_sf"/>
</dbReference>
<evidence type="ECO:0000313" key="6">
    <source>
        <dbReference type="EMBL" id="PWV12610.1"/>
    </source>
</evidence>
<dbReference type="PRINTS" id="PR01803">
    <property type="entry name" value="TCSIALIDASE"/>
</dbReference>
<dbReference type="VEuPathDB" id="TriTrypDB:TcCLB.503447.50"/>
<dbReference type="VEuPathDB" id="TriTrypDB:TcG_02328"/>
<dbReference type="GO" id="GO:0016020">
    <property type="term" value="C:membrane"/>
    <property type="evidence" value="ECO:0007669"/>
    <property type="project" value="TreeGrafter"/>
</dbReference>
<dbReference type="VEuPathDB" id="TriTrypDB:C3747_50g167"/>
<dbReference type="AlphaFoldDB" id="A0A2V2WY32"/>
<feature type="compositionally biased region" description="Low complexity" evidence="2">
    <location>
        <begin position="795"/>
        <end position="807"/>
    </location>
</feature>
<dbReference type="InterPro" id="IPR013320">
    <property type="entry name" value="ConA-like_dom_sf"/>
</dbReference>
<sequence>MLSRVAAVKAPRTHNRRCVTGSSGRRRGGGESERQRPNMSRRVFTSAVLLLLFALTCAAVGPVQAQSYGTTVGDYYGGHSSEQSQREYPVANPPVPGHIFRNPHLVNVNGMLLAIVGAQFNRTVGSGSASMQLMARISNDDGVNWSPYSRPGDVDAFAARLHQMLFTTPFRLFGPLFAFVEGYDLRKGVRPHYANWWGGSGVESVIHFLGTGPGRSGGFSMSSVSMSIRLPYPYKSDGLIGFLNDASTPITKMTDGTLVFPVQFLTMGGSTASTIMYLNPRQQHWTFANSATHAGCTNPIILEWEAGKIIMITSCEYGHRRVYESTDKGNTWTEALGTLSRVWSNSLAGLGLHIQSGFITATIDGTKVILLTQLEYFRDNRKSEIRLWLTDTNRIYHVGLLATGYGATSSSLLYADDKLYCLYEASGGSDSGAFFLDLTSELQRIRHALDTWAAKDNALSRQCSSIASDAALSRWGCSVPFPTAGLVGHLADRFSGHKWEDEYLGVNAVVRGATKKVPSGLTFEGQGAGAEWPVDKQWPTRPLHFANYGFTLAATVSIHEVPKGITPLMGLKKMGTTTLLGLSYDKNMEWRVVNDLFPKHFTAWEVDKTYHVVLKMHDGMGSVYVDGTLLWNMRLKNSFNEGLDTVSHFYFGAYDEQLSSGKIHATVANVFLYNRPLNETEIGALNASKVTIPPPERKPVPAAAATSSSVEPLTTPAAKNTQPTVPSPATAGPQPTDQKSLSASSVPSGGALSEPAASRPEEPEPAESRPEEPEPAESRPEEPEPAREGTADQPASVTSSDAASTDVGASSSDDAQTVGTEGGDMMQADQPAQFSVGTPDAANAATHNAEGKGQDGLHPQVNEAEAATLSSSLLNSSQWDNSVAGTMRESGLLPLLLLLGLWGFAAA</sequence>
<accession>A0A2V2WY32</accession>
<dbReference type="VEuPathDB" id="TriTrypDB:TcCL_NonESM01428"/>
<dbReference type="VEuPathDB" id="TriTrypDB:TCSYLVIO_007659"/>
<proteinExistence type="predicted"/>
<evidence type="ECO:0000259" key="4">
    <source>
        <dbReference type="Pfam" id="PF22925"/>
    </source>
</evidence>
<dbReference type="VEuPathDB" id="TriTrypDB:ECC02_009542"/>
<dbReference type="InterPro" id="IPR008377">
    <property type="entry name" value="Sialidase_trypan"/>
</dbReference>
<dbReference type="InterPro" id="IPR026856">
    <property type="entry name" value="Sialidase_fam"/>
</dbReference>
<dbReference type="PANTHER" id="PTHR10628:SF30">
    <property type="entry name" value="EXO-ALPHA-SIALIDASE"/>
    <property type="match status" value="1"/>
</dbReference>
<dbReference type="VEuPathDB" id="TriTrypDB:TcBrA4_0141790"/>
<dbReference type="VEuPathDB" id="TriTrypDB:TCSYLVIO_010239"/>
<evidence type="ECO:0000259" key="3">
    <source>
        <dbReference type="Pfam" id="PF13859"/>
    </source>
</evidence>
<feature type="compositionally biased region" description="Basic and acidic residues" evidence="2">
    <location>
        <begin position="759"/>
        <end position="790"/>
    </location>
</feature>
<feature type="compositionally biased region" description="Polar residues" evidence="2">
    <location>
        <begin position="808"/>
        <end position="819"/>
    </location>
</feature>
<dbReference type="GO" id="GO:0005737">
    <property type="term" value="C:cytoplasm"/>
    <property type="evidence" value="ECO:0007669"/>
    <property type="project" value="TreeGrafter"/>
</dbReference>
<dbReference type="GO" id="GO:0009313">
    <property type="term" value="P:oligosaccharide catabolic process"/>
    <property type="evidence" value="ECO:0007669"/>
    <property type="project" value="TreeGrafter"/>
</dbReference>